<evidence type="ECO:0000313" key="2">
    <source>
        <dbReference type="Proteomes" id="UP000800039"/>
    </source>
</evidence>
<organism evidence="1 2">
    <name type="scientific">Cucurbitaria berberidis CBS 394.84</name>
    <dbReference type="NCBI Taxonomy" id="1168544"/>
    <lineage>
        <taxon>Eukaryota</taxon>
        <taxon>Fungi</taxon>
        <taxon>Dikarya</taxon>
        <taxon>Ascomycota</taxon>
        <taxon>Pezizomycotina</taxon>
        <taxon>Dothideomycetes</taxon>
        <taxon>Pleosporomycetidae</taxon>
        <taxon>Pleosporales</taxon>
        <taxon>Pleosporineae</taxon>
        <taxon>Cucurbitariaceae</taxon>
        <taxon>Cucurbitaria</taxon>
    </lineage>
</organism>
<dbReference type="RefSeq" id="XP_040789323.1">
    <property type="nucleotide sequence ID" value="XM_040926672.1"/>
</dbReference>
<dbReference type="GeneID" id="63843924"/>
<sequence length="127" mass="14448">MLTLLFKACSHLLNLHQSSVFTPQSSLLSLHSSVFTPQSSLLSLHSSVFTPQSSLLSLHSSVFTGSRYWVVSPDAHCDMAGPPSQAQIIQSHQQRFHQLIYHVLFRTRHEHQIRQFGRHEADVDYEP</sequence>
<protein>
    <submittedName>
        <fullName evidence="1">Uncharacterized protein</fullName>
    </submittedName>
</protein>
<dbReference type="OrthoDB" id="8943665at2759"/>
<reference evidence="1" key="1">
    <citation type="submission" date="2020-01" db="EMBL/GenBank/DDBJ databases">
        <authorList>
            <consortium name="DOE Joint Genome Institute"/>
            <person name="Haridas S."/>
            <person name="Albert R."/>
            <person name="Binder M."/>
            <person name="Bloem J."/>
            <person name="Labutti K."/>
            <person name="Salamov A."/>
            <person name="Andreopoulos B."/>
            <person name="Baker S.E."/>
            <person name="Barry K."/>
            <person name="Bills G."/>
            <person name="Bluhm B.H."/>
            <person name="Cannon C."/>
            <person name="Castanera R."/>
            <person name="Culley D.E."/>
            <person name="Daum C."/>
            <person name="Ezra D."/>
            <person name="Gonzalez J.B."/>
            <person name="Henrissat B."/>
            <person name="Kuo A."/>
            <person name="Liang C."/>
            <person name="Lipzen A."/>
            <person name="Lutzoni F."/>
            <person name="Magnuson J."/>
            <person name="Mondo S."/>
            <person name="Nolan M."/>
            <person name="Ohm R."/>
            <person name="Pangilinan J."/>
            <person name="Park H.-J."/>
            <person name="Ramirez L."/>
            <person name="Alfaro M."/>
            <person name="Sun H."/>
            <person name="Tritt A."/>
            <person name="Yoshinaga Y."/>
            <person name="Zwiers L.-H."/>
            <person name="Turgeon B.G."/>
            <person name="Goodwin S.B."/>
            <person name="Spatafora J.W."/>
            <person name="Crous P.W."/>
            <person name="Grigoriev I.V."/>
        </authorList>
    </citation>
    <scope>NUCLEOTIDE SEQUENCE</scope>
    <source>
        <strain evidence="1">CBS 394.84</strain>
    </source>
</reference>
<dbReference type="EMBL" id="ML976616">
    <property type="protein sequence ID" value="KAF1846760.1"/>
    <property type="molecule type" value="Genomic_DNA"/>
</dbReference>
<accession>A0A9P4GKH8</accession>
<comment type="caution">
    <text evidence="1">The sequence shown here is derived from an EMBL/GenBank/DDBJ whole genome shotgun (WGS) entry which is preliminary data.</text>
</comment>
<name>A0A9P4GKH8_9PLEO</name>
<keyword evidence="2" id="KW-1185">Reference proteome</keyword>
<proteinExistence type="predicted"/>
<dbReference type="Proteomes" id="UP000800039">
    <property type="component" value="Unassembled WGS sequence"/>
</dbReference>
<dbReference type="AlphaFoldDB" id="A0A9P4GKH8"/>
<evidence type="ECO:0000313" key="1">
    <source>
        <dbReference type="EMBL" id="KAF1846760.1"/>
    </source>
</evidence>
<gene>
    <name evidence="1" type="ORF">K460DRAFT_129847</name>
</gene>